<dbReference type="InterPro" id="IPR035976">
    <property type="entry name" value="Sushi/SCR/CCP_sf"/>
</dbReference>
<keyword evidence="8" id="KW-1185">Reference proteome</keyword>
<dbReference type="AlphaFoldDB" id="A0A2G8KYS1"/>
<dbReference type="OrthoDB" id="6426201at2759"/>
<dbReference type="CDD" id="cd00033">
    <property type="entry name" value="CCP"/>
    <property type="match status" value="5"/>
</dbReference>
<dbReference type="EMBL" id="MRZV01000300">
    <property type="protein sequence ID" value="PIK53122.1"/>
    <property type="molecule type" value="Genomic_DNA"/>
</dbReference>
<evidence type="ECO:0000256" key="2">
    <source>
        <dbReference type="ARBA" id="ARBA00022659"/>
    </source>
</evidence>
<keyword evidence="3" id="KW-0732">Signal</keyword>
<feature type="domain" description="Sushi" evidence="6">
    <location>
        <begin position="214"/>
        <end position="275"/>
    </location>
</feature>
<sequence>MSKWIRSQWKYDCSLSLWDVTNEAVFCTASPCEDLAPAGELVERDPSDAGPFENGTEVDYSCPDGYDFNGDMTAICLYGNWTLDQEPYCSASPCEDLAPAGELVERDPSDAGPFENGTEVDYSCPDGYDFNGDMTAICLYGNWTLDQEPYCTASPCGEPLPQDGLVSHNPESSSYPSGTEVTYACPNGYDLNGNMTSVCLYGMWTNEAVFCTASPCEDLAPAGELVERDPSDAGPFENGTEVDYSCPDGYDFNGDMTAICLYGNWTLDQEPYCTASPCGEPLPQDGLVSHNPESSSYPNGTQVTYACPNGYDLNGNMTAVCLYGMWTNEAVFCTGE</sequence>
<feature type="disulfide bond" evidence="5">
    <location>
        <begin position="278"/>
        <end position="321"/>
    </location>
</feature>
<dbReference type="Pfam" id="PF00084">
    <property type="entry name" value="Sushi"/>
    <property type="match status" value="5"/>
</dbReference>
<feature type="disulfide bond" evidence="5">
    <location>
        <begin position="156"/>
        <end position="199"/>
    </location>
</feature>
<feature type="domain" description="Sushi" evidence="6">
    <location>
        <begin position="92"/>
        <end position="153"/>
    </location>
</feature>
<dbReference type="PANTHER" id="PTHR45785">
    <property type="entry name" value="COMPLEMENT FACTOR H-RELATED"/>
    <property type="match status" value="1"/>
</dbReference>
<dbReference type="InterPro" id="IPR051503">
    <property type="entry name" value="ComplSys_Reg/VirEntry_Med"/>
</dbReference>
<comment type="subcellular location">
    <subcellularLocation>
        <location evidence="1">Virion</location>
    </subcellularLocation>
</comment>
<dbReference type="PANTHER" id="PTHR45785:SF2">
    <property type="entry name" value="COMPLEMENT FACTOR H-RELATED"/>
    <property type="match status" value="1"/>
</dbReference>
<dbReference type="Gene3D" id="2.10.70.10">
    <property type="entry name" value="Complement Module, domain 1"/>
    <property type="match status" value="5"/>
</dbReference>
<keyword evidence="2 5" id="KW-0768">Sushi</keyword>
<feature type="domain" description="Sushi" evidence="6">
    <location>
        <begin position="154"/>
        <end position="213"/>
    </location>
</feature>
<evidence type="ECO:0000259" key="6">
    <source>
        <dbReference type="PROSITE" id="PS50923"/>
    </source>
</evidence>
<name>A0A2G8KYS1_STIJA</name>
<keyword evidence="4 5" id="KW-1015">Disulfide bond</keyword>
<evidence type="ECO:0000256" key="1">
    <source>
        <dbReference type="ARBA" id="ARBA00004328"/>
    </source>
</evidence>
<evidence type="ECO:0000256" key="3">
    <source>
        <dbReference type="ARBA" id="ARBA00022729"/>
    </source>
</evidence>
<evidence type="ECO:0000313" key="7">
    <source>
        <dbReference type="EMBL" id="PIK53122.1"/>
    </source>
</evidence>
<reference evidence="7 8" key="1">
    <citation type="journal article" date="2017" name="PLoS Biol.">
        <title>The sea cucumber genome provides insights into morphological evolution and visceral regeneration.</title>
        <authorList>
            <person name="Zhang X."/>
            <person name="Sun L."/>
            <person name="Yuan J."/>
            <person name="Sun Y."/>
            <person name="Gao Y."/>
            <person name="Zhang L."/>
            <person name="Li S."/>
            <person name="Dai H."/>
            <person name="Hamel J.F."/>
            <person name="Liu C."/>
            <person name="Yu Y."/>
            <person name="Liu S."/>
            <person name="Lin W."/>
            <person name="Guo K."/>
            <person name="Jin S."/>
            <person name="Xu P."/>
            <person name="Storey K.B."/>
            <person name="Huan P."/>
            <person name="Zhang T."/>
            <person name="Zhou Y."/>
            <person name="Zhang J."/>
            <person name="Lin C."/>
            <person name="Li X."/>
            <person name="Xing L."/>
            <person name="Huo D."/>
            <person name="Sun M."/>
            <person name="Wang L."/>
            <person name="Mercier A."/>
            <person name="Li F."/>
            <person name="Yang H."/>
            <person name="Xiang J."/>
        </authorList>
    </citation>
    <scope>NUCLEOTIDE SEQUENCE [LARGE SCALE GENOMIC DNA]</scope>
    <source>
        <strain evidence="7">Shaxun</strain>
        <tissue evidence="7">Muscle</tissue>
    </source>
</reference>
<organism evidence="7 8">
    <name type="scientific">Stichopus japonicus</name>
    <name type="common">Sea cucumber</name>
    <dbReference type="NCBI Taxonomy" id="307972"/>
    <lineage>
        <taxon>Eukaryota</taxon>
        <taxon>Metazoa</taxon>
        <taxon>Echinodermata</taxon>
        <taxon>Eleutherozoa</taxon>
        <taxon>Echinozoa</taxon>
        <taxon>Holothuroidea</taxon>
        <taxon>Aspidochirotacea</taxon>
        <taxon>Aspidochirotida</taxon>
        <taxon>Stichopodidae</taxon>
        <taxon>Apostichopus</taxon>
    </lineage>
</organism>
<feature type="disulfide bond" evidence="5">
    <location>
        <begin position="62"/>
        <end position="89"/>
    </location>
</feature>
<dbReference type="PROSITE" id="PS50923">
    <property type="entry name" value="SUSHI"/>
    <property type="match status" value="5"/>
</dbReference>
<comment type="caution">
    <text evidence="7">The sequence shown here is derived from an EMBL/GenBank/DDBJ whole genome shotgun (WGS) entry which is preliminary data.</text>
</comment>
<comment type="caution">
    <text evidence="5">Lacks conserved residue(s) required for the propagation of feature annotation.</text>
</comment>
<dbReference type="Proteomes" id="UP000230750">
    <property type="component" value="Unassembled WGS sequence"/>
</dbReference>
<feature type="domain" description="Sushi" evidence="6">
    <location>
        <begin position="30"/>
        <end position="91"/>
    </location>
</feature>
<dbReference type="InterPro" id="IPR000436">
    <property type="entry name" value="Sushi_SCR_CCP_dom"/>
</dbReference>
<feature type="disulfide bond" evidence="5">
    <location>
        <begin position="124"/>
        <end position="151"/>
    </location>
</feature>
<proteinExistence type="predicted"/>
<dbReference type="SUPFAM" id="SSF57535">
    <property type="entry name" value="Complement control module/SCR domain"/>
    <property type="match status" value="5"/>
</dbReference>
<accession>A0A2G8KYS1</accession>
<dbReference type="STRING" id="307972.A0A2G8KYS1"/>
<feature type="domain" description="Sushi" evidence="6">
    <location>
        <begin position="276"/>
        <end position="335"/>
    </location>
</feature>
<protein>
    <submittedName>
        <fullName evidence="7">Putative sushi, von Willebrand factor type A</fullName>
    </submittedName>
</protein>
<evidence type="ECO:0000313" key="8">
    <source>
        <dbReference type="Proteomes" id="UP000230750"/>
    </source>
</evidence>
<gene>
    <name evidence="7" type="ORF">BSL78_09992</name>
</gene>
<dbReference type="SMART" id="SM00032">
    <property type="entry name" value="CCP"/>
    <property type="match status" value="5"/>
</dbReference>
<feature type="disulfide bond" evidence="5">
    <location>
        <begin position="246"/>
        <end position="273"/>
    </location>
</feature>
<evidence type="ECO:0000256" key="4">
    <source>
        <dbReference type="ARBA" id="ARBA00023157"/>
    </source>
</evidence>
<evidence type="ECO:0000256" key="5">
    <source>
        <dbReference type="PROSITE-ProRule" id="PRU00302"/>
    </source>
</evidence>